<name>A0A4S3B6Y6_9ENTE</name>
<keyword evidence="5" id="KW-0175">Coiled coil</keyword>
<protein>
    <submittedName>
        <fullName evidence="7">Zinc ABC transporter substrate-binding protein</fullName>
    </submittedName>
</protein>
<evidence type="ECO:0000256" key="5">
    <source>
        <dbReference type="SAM" id="Coils"/>
    </source>
</evidence>
<keyword evidence="3 6" id="KW-0732">Signal</keyword>
<dbReference type="PANTHER" id="PTHR42953">
    <property type="entry name" value="HIGH-AFFINITY ZINC UPTAKE SYSTEM PROTEIN ZNUA-RELATED"/>
    <property type="match status" value="1"/>
</dbReference>
<feature type="chain" id="PRO_5038764891" evidence="6">
    <location>
        <begin position="20"/>
        <end position="307"/>
    </location>
</feature>
<dbReference type="PRINTS" id="PR00691">
    <property type="entry name" value="ADHESINB"/>
</dbReference>
<dbReference type="GO" id="GO:0007155">
    <property type="term" value="P:cell adhesion"/>
    <property type="evidence" value="ECO:0007669"/>
    <property type="project" value="InterPro"/>
</dbReference>
<evidence type="ECO:0000256" key="2">
    <source>
        <dbReference type="ARBA" id="ARBA00022448"/>
    </source>
</evidence>
<organism evidence="7 8">
    <name type="scientific">Vagococcus silagei</name>
    <dbReference type="NCBI Taxonomy" id="2508885"/>
    <lineage>
        <taxon>Bacteria</taxon>
        <taxon>Bacillati</taxon>
        <taxon>Bacillota</taxon>
        <taxon>Bacilli</taxon>
        <taxon>Lactobacillales</taxon>
        <taxon>Enterococcaceae</taxon>
        <taxon>Vagococcus</taxon>
    </lineage>
</organism>
<comment type="similarity">
    <text evidence="1 4">Belongs to the bacterial solute-binding protein 9 family.</text>
</comment>
<feature type="signal peptide" evidence="6">
    <location>
        <begin position="1"/>
        <end position="19"/>
    </location>
</feature>
<evidence type="ECO:0000313" key="8">
    <source>
        <dbReference type="Proteomes" id="UP000310506"/>
    </source>
</evidence>
<dbReference type="GO" id="GO:0046872">
    <property type="term" value="F:metal ion binding"/>
    <property type="evidence" value="ECO:0007669"/>
    <property type="project" value="InterPro"/>
</dbReference>
<feature type="coiled-coil region" evidence="5">
    <location>
        <begin position="166"/>
        <end position="193"/>
    </location>
</feature>
<dbReference type="CDD" id="cd01017">
    <property type="entry name" value="AdcA"/>
    <property type="match status" value="1"/>
</dbReference>
<dbReference type="InterPro" id="IPR006129">
    <property type="entry name" value="AdhesinB"/>
</dbReference>
<dbReference type="PROSITE" id="PS51257">
    <property type="entry name" value="PROKAR_LIPOPROTEIN"/>
    <property type="match status" value="1"/>
</dbReference>
<dbReference type="EMBL" id="SDGV01000002">
    <property type="protein sequence ID" value="THB62197.1"/>
    <property type="molecule type" value="Genomic_DNA"/>
</dbReference>
<dbReference type="GO" id="GO:0030001">
    <property type="term" value="P:metal ion transport"/>
    <property type="evidence" value="ECO:0007669"/>
    <property type="project" value="InterPro"/>
</dbReference>
<dbReference type="Proteomes" id="UP000310506">
    <property type="component" value="Unassembled WGS sequence"/>
</dbReference>
<gene>
    <name evidence="7" type="ORF">ESZ54_01250</name>
</gene>
<keyword evidence="2 4" id="KW-0813">Transport</keyword>
<evidence type="ECO:0000256" key="3">
    <source>
        <dbReference type="ARBA" id="ARBA00022729"/>
    </source>
</evidence>
<dbReference type="OrthoDB" id="9810636at2"/>
<dbReference type="InterPro" id="IPR006127">
    <property type="entry name" value="ZnuA-like"/>
</dbReference>
<dbReference type="Pfam" id="PF01297">
    <property type="entry name" value="ZnuA"/>
    <property type="match status" value="1"/>
</dbReference>
<dbReference type="AlphaFoldDB" id="A0A4S3B6Y6"/>
<reference evidence="7 8" key="1">
    <citation type="submission" date="2019-01" db="EMBL/GenBank/DDBJ databases">
        <title>Vagococcus silagei sp. nov. isolated from brewer's grain.</title>
        <authorList>
            <person name="Guu J.-R."/>
        </authorList>
    </citation>
    <scope>NUCLEOTIDE SEQUENCE [LARGE SCALE GENOMIC DNA]</scope>
    <source>
        <strain evidence="7 8">2B-2</strain>
    </source>
</reference>
<dbReference type="Gene3D" id="3.40.50.1980">
    <property type="entry name" value="Nitrogenase molybdenum iron protein domain"/>
    <property type="match status" value="2"/>
</dbReference>
<evidence type="ECO:0000313" key="7">
    <source>
        <dbReference type="EMBL" id="THB62197.1"/>
    </source>
</evidence>
<proteinExistence type="inferred from homology"/>
<sequence>MKKLILAVASIFLLGGCAANETKQEGKDKEQLSIVTSFYPMYDFTKNVVGDKAKVDLLIEAGVEPHDYEPSAKDMAKIQEADVFIYNSNEMETWVKDVLKGIDTKKVKVIEASKGIDFMEAAESDNEHGDGHKHAIDPHVWLSPILARQEVNTIAKELQKIDKKSKDEYEKNAADYSKKLNDLNQEFVSATENATNKKFVTQHQAFSYLAREYGLTQIAISGLSPEQEPTPKELKVIEDVVKNEKINVIYTESSASSKVAKTISDATGAKLSVLNPLESMSDKDRDDGKDYISVMKDNLKALQESIK</sequence>
<dbReference type="RefSeq" id="WP_136135858.1">
    <property type="nucleotide sequence ID" value="NZ_SDGV01000002.1"/>
</dbReference>
<dbReference type="InterPro" id="IPR050492">
    <property type="entry name" value="Bact_metal-bind_prot9"/>
</dbReference>
<evidence type="ECO:0000256" key="1">
    <source>
        <dbReference type="ARBA" id="ARBA00011028"/>
    </source>
</evidence>
<keyword evidence="8" id="KW-1185">Reference proteome</keyword>
<dbReference type="PRINTS" id="PR00690">
    <property type="entry name" value="ADHESNFAMILY"/>
</dbReference>
<dbReference type="PANTHER" id="PTHR42953:SF3">
    <property type="entry name" value="HIGH-AFFINITY ZINC UPTAKE SYSTEM PROTEIN ZNUA"/>
    <property type="match status" value="1"/>
</dbReference>
<evidence type="ECO:0000256" key="4">
    <source>
        <dbReference type="RuleBase" id="RU003512"/>
    </source>
</evidence>
<evidence type="ECO:0000256" key="6">
    <source>
        <dbReference type="SAM" id="SignalP"/>
    </source>
</evidence>
<accession>A0A4S3B6Y6</accession>
<dbReference type="SUPFAM" id="SSF53807">
    <property type="entry name" value="Helical backbone' metal receptor"/>
    <property type="match status" value="1"/>
</dbReference>
<comment type="caution">
    <text evidence="7">The sequence shown here is derived from an EMBL/GenBank/DDBJ whole genome shotgun (WGS) entry which is preliminary data.</text>
</comment>
<dbReference type="InterPro" id="IPR006128">
    <property type="entry name" value="Lipoprotein_PsaA-like"/>
</dbReference>